<evidence type="ECO:0000256" key="2">
    <source>
        <dbReference type="ARBA" id="ARBA00022723"/>
    </source>
</evidence>
<name>A0A8C9VP56_SCLFO</name>
<dbReference type="InterPro" id="IPR007872">
    <property type="entry name" value="DPH_MB_dom"/>
</dbReference>
<dbReference type="InterPro" id="IPR044248">
    <property type="entry name" value="DPH3/4-like"/>
</dbReference>
<evidence type="ECO:0000313" key="12">
    <source>
        <dbReference type="Proteomes" id="UP000694397"/>
    </source>
</evidence>
<evidence type="ECO:0000256" key="4">
    <source>
        <dbReference type="ARBA" id="ARBA00024032"/>
    </source>
</evidence>
<dbReference type="AlphaFoldDB" id="A0A8C9VP56"/>
<dbReference type="GO" id="GO:0046872">
    <property type="term" value="F:metal ion binding"/>
    <property type="evidence" value="ECO:0007669"/>
    <property type="project" value="UniProtKB-KW"/>
</dbReference>
<evidence type="ECO:0000256" key="7">
    <source>
        <dbReference type="ARBA" id="ARBA00041904"/>
    </source>
</evidence>
<comment type="pathway">
    <text evidence="1">Protein modification; peptidyl-diphthamide biosynthesis.</text>
</comment>
<feature type="domain" description="DPH-type MB" evidence="10">
    <location>
        <begin position="4"/>
        <end position="60"/>
    </location>
</feature>
<protein>
    <recommendedName>
        <fullName evidence="6">Diphthamide biosynthesis protein 3</fullName>
    </recommendedName>
    <alternativeName>
        <fullName evidence="7">CSL-type zinc finger-containing protein 2</fullName>
    </alternativeName>
</protein>
<dbReference type="GO" id="GO:0017183">
    <property type="term" value="P:protein histidyl modification to diphthamide"/>
    <property type="evidence" value="ECO:0007669"/>
    <property type="project" value="InterPro"/>
</dbReference>
<dbReference type="SUPFAM" id="SSF144217">
    <property type="entry name" value="CSL zinc finger"/>
    <property type="match status" value="1"/>
</dbReference>
<gene>
    <name evidence="11" type="primary">dph3</name>
</gene>
<proteinExistence type="inferred from homology"/>
<keyword evidence="3" id="KW-0408">Iron</keyword>
<dbReference type="Gene3D" id="3.10.660.10">
    <property type="entry name" value="DPH Zinc finger"/>
    <property type="match status" value="1"/>
</dbReference>
<dbReference type="PANTHER" id="PTHR21454">
    <property type="entry name" value="DPH3 HOMOLOG-RELATED"/>
    <property type="match status" value="1"/>
</dbReference>
<dbReference type="GeneTree" id="ENSGT00990000209853"/>
<comment type="similarity">
    <text evidence="4">Belongs to the DPH3 family.</text>
</comment>
<organism evidence="11 12">
    <name type="scientific">Scleropages formosus</name>
    <name type="common">Asian bonytongue</name>
    <name type="synonym">Osteoglossum formosum</name>
    <dbReference type="NCBI Taxonomy" id="113540"/>
    <lineage>
        <taxon>Eukaryota</taxon>
        <taxon>Metazoa</taxon>
        <taxon>Chordata</taxon>
        <taxon>Craniata</taxon>
        <taxon>Vertebrata</taxon>
        <taxon>Euteleostomi</taxon>
        <taxon>Actinopterygii</taxon>
        <taxon>Neopterygii</taxon>
        <taxon>Teleostei</taxon>
        <taxon>Osteoglossocephala</taxon>
        <taxon>Osteoglossomorpha</taxon>
        <taxon>Osteoglossiformes</taxon>
        <taxon>Osteoglossidae</taxon>
        <taxon>Scleropages</taxon>
    </lineage>
</organism>
<reference evidence="11" key="3">
    <citation type="submission" date="2025-09" db="UniProtKB">
        <authorList>
            <consortium name="Ensembl"/>
        </authorList>
    </citation>
    <scope>IDENTIFICATION</scope>
</reference>
<reference evidence="11" key="2">
    <citation type="submission" date="2025-08" db="UniProtKB">
        <authorList>
            <consortium name="Ensembl"/>
        </authorList>
    </citation>
    <scope>IDENTIFICATION</scope>
</reference>
<dbReference type="Ensembl" id="ENSSFOT00015066869.1">
    <property type="protein sequence ID" value="ENSSFOP00015062848.1"/>
    <property type="gene ID" value="ENSSFOG00015028132.1"/>
</dbReference>
<evidence type="ECO:0000256" key="6">
    <source>
        <dbReference type="ARBA" id="ARBA00041070"/>
    </source>
</evidence>
<dbReference type="PROSITE" id="PS51074">
    <property type="entry name" value="DPH_MB"/>
    <property type="match status" value="1"/>
</dbReference>
<comment type="subunit">
    <text evidence="8">Component of the 2-(3-amino-3-carboxypropyl)histidine synthase complex composed of DPH1, DPH2, DPH3 and a NADH-dependent reductase. Interacts with SERGEF.</text>
</comment>
<keyword evidence="12" id="KW-1185">Reference proteome</keyword>
<dbReference type="FunFam" id="3.10.660.10:FF:000001">
    <property type="entry name" value="Diphthamide biosynthesis 3"/>
    <property type="match status" value="1"/>
</dbReference>
<comment type="catalytic activity">
    <reaction evidence="5">
        <text>[3Fe-4S](1+)-[protein] + Fe(2+)-[Dph3] = [3Fe-4S](0)-[protein] + Fe(3+)-[Dph3]</text>
        <dbReference type="Rhea" id="RHEA:71235"/>
        <dbReference type="Rhea" id="RHEA-COMP:17996"/>
        <dbReference type="Rhea" id="RHEA-COMP:17997"/>
        <dbReference type="Rhea" id="RHEA-COMP:18002"/>
        <dbReference type="Rhea" id="RHEA-COMP:18003"/>
        <dbReference type="ChEBI" id="CHEBI:29033"/>
        <dbReference type="ChEBI" id="CHEBI:29034"/>
        <dbReference type="ChEBI" id="CHEBI:33751"/>
        <dbReference type="ChEBI" id="CHEBI:47402"/>
        <dbReference type="ChEBI" id="CHEBI:83228"/>
    </reaction>
</comment>
<evidence type="ECO:0000256" key="9">
    <source>
        <dbReference type="ARBA" id="ARBA00048125"/>
    </source>
</evidence>
<sequence length="126" mass="13846">MSVFHDEVEIEDFEYDEETETYYFPCPCGDRFAITKEDLENGEEVATCPSCSLIVRVIYDKVSVTSRFTFTEKTWSLVARRGGVRTSSLVVRANVCPAGSVVGSPAAFGFRGHTGLNPLSSCSISD</sequence>
<evidence type="ECO:0000259" key="10">
    <source>
        <dbReference type="PROSITE" id="PS51074"/>
    </source>
</evidence>
<dbReference type="InterPro" id="IPR036671">
    <property type="entry name" value="DPH_MB_sf"/>
</dbReference>
<reference evidence="11 12" key="1">
    <citation type="submission" date="2019-04" db="EMBL/GenBank/DDBJ databases">
        <authorList>
            <consortium name="Wellcome Sanger Institute Data Sharing"/>
        </authorList>
    </citation>
    <scope>NUCLEOTIDE SEQUENCE [LARGE SCALE GENOMIC DNA]</scope>
</reference>
<evidence type="ECO:0000256" key="3">
    <source>
        <dbReference type="ARBA" id="ARBA00023004"/>
    </source>
</evidence>
<accession>A0A8C9VP56</accession>
<comment type="catalytic activity">
    <reaction evidence="9">
        <text>2 [3Fe-4S](0)-[protein] + 2 Fe(2+)-[Dph3] + NADH = 2 [4Fe-4S](1+)-[protein] + 2 [Dph3] + NAD(+) + H(+)</text>
        <dbReference type="Rhea" id="RHEA:71239"/>
        <dbReference type="Rhea" id="RHEA-COMP:17997"/>
        <dbReference type="Rhea" id="RHEA-COMP:17998"/>
        <dbReference type="Rhea" id="RHEA-COMP:18001"/>
        <dbReference type="Rhea" id="RHEA-COMP:18002"/>
        <dbReference type="ChEBI" id="CHEBI:15378"/>
        <dbReference type="ChEBI" id="CHEBI:29033"/>
        <dbReference type="ChEBI" id="CHEBI:33723"/>
        <dbReference type="ChEBI" id="CHEBI:47402"/>
        <dbReference type="ChEBI" id="CHEBI:57540"/>
        <dbReference type="ChEBI" id="CHEBI:57945"/>
        <dbReference type="ChEBI" id="CHEBI:83228"/>
    </reaction>
</comment>
<dbReference type="Proteomes" id="UP000694397">
    <property type="component" value="Chromosome 14"/>
</dbReference>
<dbReference type="Pfam" id="PF05207">
    <property type="entry name" value="Zn_ribbon_CSL"/>
    <property type="match status" value="1"/>
</dbReference>
<keyword evidence="2" id="KW-0479">Metal-binding</keyword>
<dbReference type="OrthoDB" id="66964at2759"/>
<evidence type="ECO:0000256" key="8">
    <source>
        <dbReference type="ARBA" id="ARBA00046426"/>
    </source>
</evidence>
<dbReference type="PANTHER" id="PTHR21454:SF31">
    <property type="entry name" value="DIPHTHAMIDE BIOSYNTHESIS PROTEIN 3"/>
    <property type="match status" value="1"/>
</dbReference>
<evidence type="ECO:0000256" key="1">
    <source>
        <dbReference type="ARBA" id="ARBA00005156"/>
    </source>
</evidence>
<evidence type="ECO:0000313" key="11">
    <source>
        <dbReference type="Ensembl" id="ENSSFOP00015062848.1"/>
    </source>
</evidence>
<evidence type="ECO:0000256" key="5">
    <source>
        <dbReference type="ARBA" id="ARBA00036267"/>
    </source>
</evidence>